<sequence length="133" mass="14697">MIDVEKLTDMSCQGLQSFSLSTTAESAKPTWNTKSRNYKCSRGSNITCGMLPTLRALASRECNDQGSICMVPLDVEMDAASHLQMILLEAYCREIGIRVSRVPLRTLQNLLGPGHSDLSCVLIDEPYFVDPPE</sequence>
<keyword evidence="2" id="KW-1185">Reference proteome</keyword>
<dbReference type="Proteomes" id="UP000614350">
    <property type="component" value="Unassembled WGS sequence"/>
</dbReference>
<name>A0A834K0Z9_VESVU</name>
<accession>A0A834K0Z9</accession>
<proteinExistence type="predicted"/>
<organism evidence="1 2">
    <name type="scientific">Vespula vulgaris</name>
    <name type="common">Yellow jacket</name>
    <name type="synonym">Wasp</name>
    <dbReference type="NCBI Taxonomy" id="7454"/>
    <lineage>
        <taxon>Eukaryota</taxon>
        <taxon>Metazoa</taxon>
        <taxon>Ecdysozoa</taxon>
        <taxon>Arthropoda</taxon>
        <taxon>Hexapoda</taxon>
        <taxon>Insecta</taxon>
        <taxon>Pterygota</taxon>
        <taxon>Neoptera</taxon>
        <taxon>Endopterygota</taxon>
        <taxon>Hymenoptera</taxon>
        <taxon>Apocrita</taxon>
        <taxon>Aculeata</taxon>
        <taxon>Vespoidea</taxon>
        <taxon>Vespidae</taxon>
        <taxon>Vespinae</taxon>
        <taxon>Vespula</taxon>
    </lineage>
</organism>
<gene>
    <name evidence="1" type="ORF">HZH66_006276</name>
</gene>
<dbReference type="Gene3D" id="3.30.1330.30">
    <property type="match status" value="1"/>
</dbReference>
<dbReference type="EMBL" id="JACSEA010000006">
    <property type="protein sequence ID" value="KAF7398379.1"/>
    <property type="molecule type" value="Genomic_DNA"/>
</dbReference>
<protein>
    <submittedName>
        <fullName evidence="1">Uncharacterized protein</fullName>
    </submittedName>
</protein>
<dbReference type="InterPro" id="IPR029064">
    <property type="entry name" value="Ribosomal_eL30-like_sf"/>
</dbReference>
<dbReference type="AlphaFoldDB" id="A0A834K0Z9"/>
<reference evidence="1" key="1">
    <citation type="journal article" date="2020" name="G3 (Bethesda)">
        <title>High-Quality Assemblies for Three Invasive Social Wasps from the &lt;i&gt;Vespula&lt;/i&gt; Genus.</title>
        <authorList>
            <person name="Harrop T.W.R."/>
            <person name="Guhlin J."/>
            <person name="McLaughlin G.M."/>
            <person name="Permina E."/>
            <person name="Stockwell P."/>
            <person name="Gilligan J."/>
            <person name="Le Lec M.F."/>
            <person name="Gruber M.A.M."/>
            <person name="Quinn O."/>
            <person name="Lovegrove M."/>
            <person name="Duncan E.J."/>
            <person name="Remnant E.J."/>
            <person name="Van Eeckhoven J."/>
            <person name="Graham B."/>
            <person name="Knapp R.A."/>
            <person name="Langford K.W."/>
            <person name="Kronenberg Z."/>
            <person name="Press M.O."/>
            <person name="Eacker S.M."/>
            <person name="Wilson-Rankin E.E."/>
            <person name="Purcell J."/>
            <person name="Lester P.J."/>
            <person name="Dearden P.K."/>
        </authorList>
    </citation>
    <scope>NUCLEOTIDE SEQUENCE</scope>
    <source>
        <strain evidence="1">Marl-1</strain>
    </source>
</reference>
<comment type="caution">
    <text evidence="1">The sequence shown here is derived from an EMBL/GenBank/DDBJ whole genome shotgun (WGS) entry which is preliminary data.</text>
</comment>
<evidence type="ECO:0000313" key="2">
    <source>
        <dbReference type="Proteomes" id="UP000614350"/>
    </source>
</evidence>
<evidence type="ECO:0000313" key="1">
    <source>
        <dbReference type="EMBL" id="KAF7398379.1"/>
    </source>
</evidence>